<sequence>MRKYGLITLLSLSCISHALAQEGTPSVDEYYKQVLEGKKASETQKVEELESIHASIAETQTKIKEIESNLQTAKPEELPALQIKLSLLQASLQMDSLKLQSAMVKANNTKTTEELHEEEARQEHKKLEEELKAKLESSNVRL</sequence>
<protein>
    <submittedName>
        <fullName evidence="4">Uncharacterized membrane protein (DUF106 family)</fullName>
    </submittedName>
</protein>
<dbReference type="EMBL" id="JBEPLT010000012">
    <property type="protein sequence ID" value="MET3560498.1"/>
    <property type="molecule type" value="Genomic_DNA"/>
</dbReference>
<name>A0ABV2FPK4_9HYPH</name>
<keyword evidence="1" id="KW-0175">Coiled coil</keyword>
<feature type="compositionally biased region" description="Basic and acidic residues" evidence="2">
    <location>
        <begin position="111"/>
        <end position="135"/>
    </location>
</feature>
<proteinExistence type="predicted"/>
<feature type="chain" id="PRO_5045256694" evidence="3">
    <location>
        <begin position="21"/>
        <end position="142"/>
    </location>
</feature>
<feature type="coiled-coil region" evidence="1">
    <location>
        <begin position="32"/>
        <end position="69"/>
    </location>
</feature>
<comment type="caution">
    <text evidence="4">The sequence shown here is derived from an EMBL/GenBank/DDBJ whole genome shotgun (WGS) entry which is preliminary data.</text>
</comment>
<evidence type="ECO:0000313" key="4">
    <source>
        <dbReference type="EMBL" id="MET3560498.1"/>
    </source>
</evidence>
<accession>A0ABV2FPK4</accession>
<evidence type="ECO:0000256" key="3">
    <source>
        <dbReference type="SAM" id="SignalP"/>
    </source>
</evidence>
<feature type="signal peptide" evidence="3">
    <location>
        <begin position="1"/>
        <end position="20"/>
    </location>
</feature>
<dbReference type="Proteomes" id="UP001549112">
    <property type="component" value="Unassembled WGS sequence"/>
</dbReference>
<gene>
    <name evidence="4" type="ORF">ABID39_001199</name>
</gene>
<evidence type="ECO:0000313" key="5">
    <source>
        <dbReference type="Proteomes" id="UP001549112"/>
    </source>
</evidence>
<organism evidence="4 5">
    <name type="scientific">Bartonella japonica</name>
    <dbReference type="NCBI Taxonomy" id="357761"/>
    <lineage>
        <taxon>Bacteria</taxon>
        <taxon>Pseudomonadati</taxon>
        <taxon>Pseudomonadota</taxon>
        <taxon>Alphaproteobacteria</taxon>
        <taxon>Hyphomicrobiales</taxon>
        <taxon>Bartonellaceae</taxon>
        <taxon>Bartonella</taxon>
    </lineage>
</organism>
<feature type="region of interest" description="Disordered" evidence="2">
    <location>
        <begin position="108"/>
        <end position="142"/>
    </location>
</feature>
<keyword evidence="5" id="KW-1185">Reference proteome</keyword>
<evidence type="ECO:0000256" key="1">
    <source>
        <dbReference type="SAM" id="Coils"/>
    </source>
</evidence>
<keyword evidence="3" id="KW-0732">Signal</keyword>
<evidence type="ECO:0000256" key="2">
    <source>
        <dbReference type="SAM" id="MobiDB-lite"/>
    </source>
</evidence>
<dbReference type="RefSeq" id="WP_354186939.1">
    <property type="nucleotide sequence ID" value="NZ_JBEPLT010000012.1"/>
</dbReference>
<reference evidence="4 5" key="1">
    <citation type="submission" date="2024-06" db="EMBL/GenBank/DDBJ databases">
        <title>Genomic Encyclopedia of Type Strains, Phase IV (KMG-IV): sequencing the most valuable type-strain genomes for metagenomic binning, comparative biology and taxonomic classification.</title>
        <authorList>
            <person name="Goeker M."/>
        </authorList>
    </citation>
    <scope>NUCLEOTIDE SEQUENCE [LARGE SCALE GENOMIC DNA]</scope>
    <source>
        <strain evidence="4 5">DSM 23650</strain>
    </source>
</reference>